<dbReference type="GO" id="GO:0003700">
    <property type="term" value="F:DNA-binding transcription factor activity"/>
    <property type="evidence" value="ECO:0007669"/>
    <property type="project" value="TreeGrafter"/>
</dbReference>
<dbReference type="GO" id="GO:0005634">
    <property type="term" value="C:nucleus"/>
    <property type="evidence" value="ECO:0007669"/>
    <property type="project" value="UniProtKB-SubCell"/>
</dbReference>
<keyword evidence="4" id="KW-0804">Transcription</keyword>
<feature type="region of interest" description="Disordered" evidence="6">
    <location>
        <begin position="52"/>
        <end position="81"/>
    </location>
</feature>
<organism evidence="8 9">
    <name type="scientific">Aegilops tauschii subsp. strangulata</name>
    <name type="common">Goatgrass</name>
    <dbReference type="NCBI Taxonomy" id="200361"/>
    <lineage>
        <taxon>Eukaryota</taxon>
        <taxon>Viridiplantae</taxon>
        <taxon>Streptophyta</taxon>
        <taxon>Embryophyta</taxon>
        <taxon>Tracheophyta</taxon>
        <taxon>Spermatophyta</taxon>
        <taxon>Magnoliopsida</taxon>
        <taxon>Liliopsida</taxon>
        <taxon>Poales</taxon>
        <taxon>Poaceae</taxon>
        <taxon>BOP clade</taxon>
        <taxon>Pooideae</taxon>
        <taxon>Triticodae</taxon>
        <taxon>Triticeae</taxon>
        <taxon>Triticinae</taxon>
        <taxon>Aegilops</taxon>
    </lineage>
</organism>
<dbReference type="PROSITE" id="PS50888">
    <property type="entry name" value="BHLH"/>
    <property type="match status" value="1"/>
</dbReference>
<accession>A0A453TA79</accession>
<evidence type="ECO:0000256" key="2">
    <source>
        <dbReference type="ARBA" id="ARBA00005510"/>
    </source>
</evidence>
<dbReference type="SMART" id="SM00353">
    <property type="entry name" value="HLH"/>
    <property type="match status" value="1"/>
</dbReference>
<reference evidence="8" key="4">
    <citation type="submission" date="2019-03" db="UniProtKB">
        <authorList>
            <consortium name="EnsemblPlants"/>
        </authorList>
    </citation>
    <scope>IDENTIFICATION</scope>
</reference>
<dbReference type="Proteomes" id="UP000015105">
    <property type="component" value="Chromosome 7D"/>
</dbReference>
<reference evidence="8" key="5">
    <citation type="journal article" date="2021" name="G3 (Bethesda)">
        <title>Aegilops tauschii genome assembly Aet v5.0 features greater sequence contiguity and improved annotation.</title>
        <authorList>
            <person name="Wang L."/>
            <person name="Zhu T."/>
            <person name="Rodriguez J.C."/>
            <person name="Deal K.R."/>
            <person name="Dubcovsky J."/>
            <person name="McGuire P.E."/>
            <person name="Lux T."/>
            <person name="Spannagl M."/>
            <person name="Mayer K.F.X."/>
            <person name="Baldrich P."/>
            <person name="Meyers B.C."/>
            <person name="Huo N."/>
            <person name="Gu Y.Q."/>
            <person name="Zhou H."/>
            <person name="Devos K.M."/>
            <person name="Bennetzen J.L."/>
            <person name="Unver T."/>
            <person name="Budak H."/>
            <person name="Gulick P.J."/>
            <person name="Galiba G."/>
            <person name="Kalapos B."/>
            <person name="Nelson D.R."/>
            <person name="Li P."/>
            <person name="You F.M."/>
            <person name="Luo M.C."/>
            <person name="Dvorak J."/>
        </authorList>
    </citation>
    <scope>NUCLEOTIDE SEQUENCE [LARGE SCALE GENOMIC DNA]</scope>
    <source>
        <strain evidence="8">cv. AL8/78</strain>
    </source>
</reference>
<comment type="subcellular location">
    <subcellularLocation>
        <location evidence="1">Nucleus</location>
    </subcellularLocation>
</comment>
<dbReference type="Gramene" id="AET7Gv21309400.2">
    <property type="protein sequence ID" value="AET7Gv21309400.2"/>
    <property type="gene ID" value="AET7Gv21309400"/>
</dbReference>
<dbReference type="InterPro" id="IPR011598">
    <property type="entry name" value="bHLH_dom"/>
</dbReference>
<dbReference type="PANTHER" id="PTHR31945:SF15">
    <property type="entry name" value="TRANSCRIPTION FACTOR BHLH61-RELATED"/>
    <property type="match status" value="1"/>
</dbReference>
<evidence type="ECO:0000256" key="6">
    <source>
        <dbReference type="SAM" id="MobiDB-lite"/>
    </source>
</evidence>
<evidence type="ECO:0000256" key="3">
    <source>
        <dbReference type="ARBA" id="ARBA00023015"/>
    </source>
</evidence>
<dbReference type="STRING" id="200361.A0A453TA79"/>
<sequence>MKEGMERHDSFPIQSHPYAAACMHDLANGTPPAYLNATAHHSLPGNNCPPSFLPPYINPPSDSPSPLSPTQYHHPSSHSSLSHRDTSLSLYLSLSLSSPSLSEGEAKKEVEEGERGAMELDEQAFLEELFSLRRDATAAWECNAMGDFFSPACGAGAAGMDCFQERHQPTVSVLPTFTASFEQPHPQQHQHHQHAAVASGGFDCLSEVYGGGPFPNAVGGGYGEMGFLAAMDPKAAADGGGLGACKVEPGLAAVDGGAFGSGQMAALAPAPASRKKRVEGMPSKNLMAERRRRKRLNDRLSMLRSVVPKISKMDRTSILGDTIDYMKELLERIRRLQEEMEEAHPGQPAAAAPLLSVFRELNPNEMLARNTPKFEVERKEEDTRVEIYCAAKPGLLLSTVSTLDTLGLDIQQCVVSCFNDFAMHASCSEMQREMISADAIKQELFKNAGYGGGCL</sequence>
<dbReference type="EnsemblPlants" id="AET7Gv21309400.2">
    <property type="protein sequence ID" value="AET7Gv21309400.2"/>
    <property type="gene ID" value="AET7Gv21309400"/>
</dbReference>
<dbReference type="InterPro" id="IPR054502">
    <property type="entry name" value="bHLH-TF_ACT-like_plant"/>
</dbReference>
<protein>
    <recommendedName>
        <fullName evidence="7">BHLH domain-containing protein</fullName>
    </recommendedName>
</protein>
<dbReference type="AlphaFoldDB" id="A0A453TA79"/>
<reference evidence="9" key="2">
    <citation type="journal article" date="2017" name="Nat. Plants">
        <title>The Aegilops tauschii genome reveals multiple impacts of transposons.</title>
        <authorList>
            <person name="Zhao G."/>
            <person name="Zou C."/>
            <person name="Li K."/>
            <person name="Wang K."/>
            <person name="Li T."/>
            <person name="Gao L."/>
            <person name="Zhang X."/>
            <person name="Wang H."/>
            <person name="Yang Z."/>
            <person name="Liu X."/>
            <person name="Jiang W."/>
            <person name="Mao L."/>
            <person name="Kong X."/>
            <person name="Jiao Y."/>
            <person name="Jia J."/>
        </authorList>
    </citation>
    <scope>NUCLEOTIDE SEQUENCE [LARGE SCALE GENOMIC DNA]</scope>
    <source>
        <strain evidence="9">cv. AL8/78</strain>
    </source>
</reference>
<feature type="compositionally biased region" description="Low complexity" evidence="6">
    <location>
        <begin position="68"/>
        <end position="80"/>
    </location>
</feature>
<dbReference type="SUPFAM" id="SSF47459">
    <property type="entry name" value="HLH, helix-loop-helix DNA-binding domain"/>
    <property type="match status" value="1"/>
</dbReference>
<feature type="compositionally biased region" description="Pro residues" evidence="6">
    <location>
        <begin position="52"/>
        <end position="67"/>
    </location>
</feature>
<proteinExistence type="inferred from homology"/>
<dbReference type="InterPro" id="IPR036638">
    <property type="entry name" value="HLH_DNA-bd_sf"/>
</dbReference>
<evidence type="ECO:0000313" key="8">
    <source>
        <dbReference type="EnsemblPlants" id="AET7Gv21309400.2"/>
    </source>
</evidence>
<reference evidence="9" key="1">
    <citation type="journal article" date="2014" name="Science">
        <title>Ancient hybridizations among the ancestral genomes of bread wheat.</title>
        <authorList>
            <consortium name="International Wheat Genome Sequencing Consortium,"/>
            <person name="Marcussen T."/>
            <person name="Sandve S.R."/>
            <person name="Heier L."/>
            <person name="Spannagl M."/>
            <person name="Pfeifer M."/>
            <person name="Jakobsen K.S."/>
            <person name="Wulff B.B."/>
            <person name="Steuernagel B."/>
            <person name="Mayer K.F."/>
            <person name="Olsen O.A."/>
        </authorList>
    </citation>
    <scope>NUCLEOTIDE SEQUENCE [LARGE SCALE GENOMIC DNA]</scope>
    <source>
        <strain evidence="9">cv. AL8/78</strain>
    </source>
</reference>
<feature type="domain" description="BHLH" evidence="7">
    <location>
        <begin position="280"/>
        <end position="329"/>
    </location>
</feature>
<dbReference type="Pfam" id="PF00010">
    <property type="entry name" value="HLH"/>
    <property type="match status" value="1"/>
</dbReference>
<keyword evidence="9" id="KW-1185">Reference proteome</keyword>
<dbReference type="PANTHER" id="PTHR31945">
    <property type="entry name" value="TRANSCRIPTION FACTOR SCREAM2-RELATED"/>
    <property type="match status" value="1"/>
</dbReference>
<dbReference type="GO" id="GO:0046983">
    <property type="term" value="F:protein dimerization activity"/>
    <property type="evidence" value="ECO:0007669"/>
    <property type="project" value="InterPro"/>
</dbReference>
<evidence type="ECO:0000256" key="5">
    <source>
        <dbReference type="ARBA" id="ARBA00023242"/>
    </source>
</evidence>
<dbReference type="GO" id="GO:0043565">
    <property type="term" value="F:sequence-specific DNA binding"/>
    <property type="evidence" value="ECO:0007669"/>
    <property type="project" value="TreeGrafter"/>
</dbReference>
<reference evidence="8" key="3">
    <citation type="journal article" date="2017" name="Nature">
        <title>Genome sequence of the progenitor of the wheat D genome Aegilops tauschii.</title>
        <authorList>
            <person name="Luo M.C."/>
            <person name="Gu Y.Q."/>
            <person name="Puiu D."/>
            <person name="Wang H."/>
            <person name="Twardziok S.O."/>
            <person name="Deal K.R."/>
            <person name="Huo N."/>
            <person name="Zhu T."/>
            <person name="Wang L."/>
            <person name="Wang Y."/>
            <person name="McGuire P.E."/>
            <person name="Liu S."/>
            <person name="Long H."/>
            <person name="Ramasamy R.K."/>
            <person name="Rodriguez J.C."/>
            <person name="Van S.L."/>
            <person name="Yuan L."/>
            <person name="Wang Z."/>
            <person name="Xia Z."/>
            <person name="Xiao L."/>
            <person name="Anderson O.D."/>
            <person name="Ouyang S."/>
            <person name="Liang Y."/>
            <person name="Zimin A.V."/>
            <person name="Pertea G."/>
            <person name="Qi P."/>
            <person name="Bennetzen J.L."/>
            <person name="Dai X."/>
            <person name="Dawson M.W."/>
            <person name="Muller H.G."/>
            <person name="Kugler K."/>
            <person name="Rivarola-Duarte L."/>
            <person name="Spannagl M."/>
            <person name="Mayer K.F.X."/>
            <person name="Lu F.H."/>
            <person name="Bevan M.W."/>
            <person name="Leroy P."/>
            <person name="Li P."/>
            <person name="You F.M."/>
            <person name="Sun Q."/>
            <person name="Liu Z."/>
            <person name="Lyons E."/>
            <person name="Wicker T."/>
            <person name="Salzberg S.L."/>
            <person name="Devos K.M."/>
            <person name="Dvorak J."/>
        </authorList>
    </citation>
    <scope>NUCLEOTIDE SEQUENCE [LARGE SCALE GENOMIC DNA]</scope>
    <source>
        <strain evidence="8">cv. AL8/78</strain>
    </source>
</reference>
<name>A0A453TA79_AEGTS</name>
<dbReference type="InterPro" id="IPR051358">
    <property type="entry name" value="TF_AMS/ICE1/BHLH6-like"/>
</dbReference>
<dbReference type="CDD" id="cd04873">
    <property type="entry name" value="ACT_UUR-ACR-like"/>
    <property type="match status" value="1"/>
</dbReference>
<evidence type="ECO:0000313" key="9">
    <source>
        <dbReference type="Proteomes" id="UP000015105"/>
    </source>
</evidence>
<evidence type="ECO:0000256" key="1">
    <source>
        <dbReference type="ARBA" id="ARBA00004123"/>
    </source>
</evidence>
<keyword evidence="5" id="KW-0539">Nucleus</keyword>
<dbReference type="Pfam" id="PF22754">
    <property type="entry name" value="bHLH-TF_ACT-like_plant"/>
    <property type="match status" value="1"/>
</dbReference>
<evidence type="ECO:0000259" key="7">
    <source>
        <dbReference type="PROSITE" id="PS50888"/>
    </source>
</evidence>
<comment type="similarity">
    <text evidence="2">Belongs to the bHLH protein family.</text>
</comment>
<evidence type="ECO:0000256" key="4">
    <source>
        <dbReference type="ARBA" id="ARBA00023163"/>
    </source>
</evidence>
<dbReference type="Gene3D" id="4.10.280.10">
    <property type="entry name" value="Helix-loop-helix DNA-binding domain"/>
    <property type="match status" value="1"/>
</dbReference>
<keyword evidence="3" id="KW-0805">Transcription regulation</keyword>
<dbReference type="CDD" id="cd11443">
    <property type="entry name" value="bHLH_AtAMS_like"/>
    <property type="match status" value="1"/>
</dbReference>